<feature type="non-terminal residue" evidence="1">
    <location>
        <position position="1"/>
    </location>
</feature>
<dbReference type="AlphaFoldDB" id="Q4CLE5"/>
<keyword evidence="2" id="KW-1185">Reference proteome</keyword>
<reference evidence="1 2" key="1">
    <citation type="journal article" date="2005" name="Science">
        <title>The genome sequence of Trypanosoma cruzi, etiologic agent of Chagas disease.</title>
        <authorList>
            <person name="El-Sayed N.M."/>
            <person name="Myler P.J."/>
            <person name="Bartholomeu D.C."/>
            <person name="Nilsson D."/>
            <person name="Aggarwal G."/>
            <person name="Tran A.N."/>
            <person name="Ghedin E."/>
            <person name="Worthey E.A."/>
            <person name="Delcher A.L."/>
            <person name="Blandin G."/>
            <person name="Westenberger S.J."/>
            <person name="Caler E."/>
            <person name="Cerqueira G.C."/>
            <person name="Branche C."/>
            <person name="Haas B."/>
            <person name="Anupama A."/>
            <person name="Arner E."/>
            <person name="Aslund L."/>
            <person name="Attipoe P."/>
            <person name="Bontempi E."/>
            <person name="Bringaud F."/>
            <person name="Burton P."/>
            <person name="Cadag E."/>
            <person name="Campbell D.A."/>
            <person name="Carrington M."/>
            <person name="Crabtree J."/>
            <person name="Darban H."/>
            <person name="da Silveira J.F."/>
            <person name="de Jong P."/>
            <person name="Edwards K."/>
            <person name="Englund P.T."/>
            <person name="Fazelina G."/>
            <person name="Feldblyum T."/>
            <person name="Ferella M."/>
            <person name="Frasch A.C."/>
            <person name="Gull K."/>
            <person name="Horn D."/>
            <person name="Hou L."/>
            <person name="Huang Y."/>
            <person name="Kindlund E."/>
            <person name="Klingbeil M."/>
            <person name="Kluge S."/>
            <person name="Koo H."/>
            <person name="Lacerda D."/>
            <person name="Levin M.J."/>
            <person name="Lorenzi H."/>
            <person name="Louie T."/>
            <person name="Machado C.R."/>
            <person name="McCulloch R."/>
            <person name="McKenna A."/>
            <person name="Mizuno Y."/>
            <person name="Mottram J.C."/>
            <person name="Nelson S."/>
            <person name="Ochaya S."/>
            <person name="Osoegawa K."/>
            <person name="Pai G."/>
            <person name="Parsons M."/>
            <person name="Pentony M."/>
            <person name="Pettersson U."/>
            <person name="Pop M."/>
            <person name="Ramirez J.L."/>
            <person name="Rinta J."/>
            <person name="Robertson L."/>
            <person name="Salzberg S.L."/>
            <person name="Sanchez D.O."/>
            <person name="Seyler A."/>
            <person name="Sharma R."/>
            <person name="Shetty J."/>
            <person name="Simpson A.J."/>
            <person name="Sisk E."/>
            <person name="Tammi M.T."/>
            <person name="Tarleton R."/>
            <person name="Teixeira S."/>
            <person name="Van Aken S."/>
            <person name="Vogt C."/>
            <person name="Ward P.N."/>
            <person name="Wickstead B."/>
            <person name="Wortman J."/>
            <person name="White O."/>
            <person name="Fraser C.M."/>
            <person name="Stuart K.D."/>
            <person name="Andersson B."/>
        </authorList>
    </citation>
    <scope>NUCLEOTIDE SEQUENCE [LARGE SCALE GENOMIC DNA]</scope>
    <source>
        <strain evidence="1 2">CL Brener</strain>
    </source>
</reference>
<dbReference type="GeneID" id="3531852"/>
<evidence type="ECO:0000313" key="2">
    <source>
        <dbReference type="Proteomes" id="UP000002296"/>
    </source>
</evidence>
<organism evidence="1 2">
    <name type="scientific">Trypanosoma cruzi (strain CL Brener)</name>
    <dbReference type="NCBI Taxonomy" id="353153"/>
    <lineage>
        <taxon>Eukaryota</taxon>
        <taxon>Discoba</taxon>
        <taxon>Euglenozoa</taxon>
        <taxon>Kinetoplastea</taxon>
        <taxon>Metakinetoplastina</taxon>
        <taxon>Trypanosomatida</taxon>
        <taxon>Trypanosomatidae</taxon>
        <taxon>Trypanosoma</taxon>
        <taxon>Schizotrypanum</taxon>
    </lineage>
</organism>
<proteinExistence type="predicted"/>
<gene>
    <name evidence="1" type="ORF">Tc00.1047053424195.5</name>
</gene>
<protein>
    <submittedName>
        <fullName evidence="1">Uncharacterized protein</fullName>
    </submittedName>
</protein>
<dbReference type="PaxDb" id="353153-Q4CLE5"/>
<name>Q4CLE5_TRYCC</name>
<evidence type="ECO:0000313" key="1">
    <source>
        <dbReference type="EMBL" id="EAN81097.1"/>
    </source>
</evidence>
<dbReference type="InParanoid" id="Q4CLE5"/>
<comment type="caution">
    <text evidence="1">The sequence shown here is derived from an EMBL/GenBank/DDBJ whole genome shotgun (WGS) entry which is preliminary data.</text>
</comment>
<dbReference type="EMBL" id="AAHK01004569">
    <property type="protein sequence ID" value="EAN81097.1"/>
    <property type="molecule type" value="Genomic_DNA"/>
</dbReference>
<dbReference type="Proteomes" id="UP000002296">
    <property type="component" value="Unassembled WGS sequence"/>
</dbReference>
<accession>Q4CLE5</accession>
<sequence>KRDFDGNANPDFCANKILIPLDLGRSASFRSRKRALREITCGVRIMGRWICQRRRMMRGLQCLWPGFFSRRWCFPRSSQLFCCLLNECGCVHSCLLFLARGRL</sequence>
<dbReference type="KEGG" id="tcr:424195.5"/>
<dbReference type="RefSeq" id="XP_802543.1">
    <property type="nucleotide sequence ID" value="XM_797450.1"/>
</dbReference>